<protein>
    <recommendedName>
        <fullName evidence="3">U1-type domain-containing protein</fullName>
    </recommendedName>
</protein>
<evidence type="ECO:0000313" key="5">
    <source>
        <dbReference type="Proteomes" id="UP000507245"/>
    </source>
</evidence>
<dbReference type="PANTHER" id="PTHR47487:SF8">
    <property type="entry name" value="OS08G0270900 PROTEIN"/>
    <property type="match status" value="1"/>
</dbReference>
<keyword evidence="5" id="KW-1185">Reference proteome</keyword>
<dbReference type="EMBL" id="CAEKKB010000007">
    <property type="protein sequence ID" value="CAB4319234.1"/>
    <property type="molecule type" value="Genomic_DNA"/>
</dbReference>
<dbReference type="GO" id="GO:0008270">
    <property type="term" value="F:zinc ion binding"/>
    <property type="evidence" value="ECO:0007669"/>
    <property type="project" value="InterPro"/>
</dbReference>
<dbReference type="AlphaFoldDB" id="A0A6J5Y6T0"/>
<dbReference type="OrthoDB" id="1191328at2759"/>
<organism evidence="4 5">
    <name type="scientific">Prunus armeniaca</name>
    <name type="common">Apricot</name>
    <name type="synonym">Armeniaca vulgaris</name>
    <dbReference type="NCBI Taxonomy" id="36596"/>
    <lineage>
        <taxon>Eukaryota</taxon>
        <taxon>Viridiplantae</taxon>
        <taxon>Streptophyta</taxon>
        <taxon>Embryophyta</taxon>
        <taxon>Tracheophyta</taxon>
        <taxon>Spermatophyta</taxon>
        <taxon>Magnoliopsida</taxon>
        <taxon>eudicotyledons</taxon>
        <taxon>Gunneridae</taxon>
        <taxon>Pentapetalae</taxon>
        <taxon>rosids</taxon>
        <taxon>fabids</taxon>
        <taxon>Rosales</taxon>
        <taxon>Rosaceae</taxon>
        <taxon>Amygdaloideae</taxon>
        <taxon>Amygdaleae</taxon>
        <taxon>Prunus</taxon>
    </lineage>
</organism>
<feature type="region of interest" description="Disordered" evidence="1">
    <location>
        <begin position="395"/>
        <end position="423"/>
    </location>
</feature>
<name>A0A6J5Y6T0_PRUAR</name>
<feature type="domain" description="U1-type" evidence="3">
    <location>
        <begin position="208"/>
        <end position="242"/>
    </location>
</feature>
<keyword evidence="2" id="KW-1133">Transmembrane helix</keyword>
<gene>
    <name evidence="4" type="ORF">ORAREDHAP_LOCUS46418</name>
</gene>
<dbReference type="Proteomes" id="UP000507245">
    <property type="component" value="Unassembled WGS sequence"/>
</dbReference>
<dbReference type="InterPro" id="IPR036236">
    <property type="entry name" value="Znf_C2H2_sf"/>
</dbReference>
<feature type="region of interest" description="Disordered" evidence="1">
    <location>
        <begin position="245"/>
        <end position="275"/>
    </location>
</feature>
<dbReference type="Pfam" id="PF12874">
    <property type="entry name" value="zf-met"/>
    <property type="match status" value="2"/>
</dbReference>
<keyword evidence="2" id="KW-0472">Membrane</keyword>
<feature type="transmembrane region" description="Helical" evidence="2">
    <location>
        <begin position="51"/>
        <end position="68"/>
    </location>
</feature>
<dbReference type="PANTHER" id="PTHR47487">
    <property type="entry name" value="OS06G0651300 PROTEIN-RELATED"/>
    <property type="match status" value="1"/>
</dbReference>
<evidence type="ECO:0000256" key="1">
    <source>
        <dbReference type="SAM" id="MobiDB-lite"/>
    </source>
</evidence>
<dbReference type="Gene3D" id="3.30.160.60">
    <property type="entry name" value="Classic Zinc Finger"/>
    <property type="match status" value="2"/>
</dbReference>
<feature type="compositionally biased region" description="Polar residues" evidence="1">
    <location>
        <begin position="248"/>
        <end position="262"/>
    </location>
</feature>
<evidence type="ECO:0000313" key="4">
    <source>
        <dbReference type="EMBL" id="CAB4319234.1"/>
    </source>
</evidence>
<dbReference type="GO" id="GO:0003676">
    <property type="term" value="F:nucleic acid binding"/>
    <property type="evidence" value="ECO:0007669"/>
    <property type="project" value="InterPro"/>
</dbReference>
<dbReference type="InterPro" id="IPR003604">
    <property type="entry name" value="Matrin/U1-like-C_Znf_C2H2"/>
</dbReference>
<dbReference type="SUPFAM" id="SSF57667">
    <property type="entry name" value="beta-beta-alpha zinc fingers"/>
    <property type="match status" value="2"/>
</dbReference>
<accession>A0A6J5Y6T0</accession>
<keyword evidence="2" id="KW-0812">Transmembrane</keyword>
<proteinExistence type="predicted"/>
<evidence type="ECO:0000259" key="3">
    <source>
        <dbReference type="SMART" id="SM00451"/>
    </source>
</evidence>
<dbReference type="SMART" id="SM00451">
    <property type="entry name" value="ZnF_U1"/>
    <property type="match status" value="2"/>
</dbReference>
<feature type="domain" description="U1-type" evidence="3">
    <location>
        <begin position="329"/>
        <end position="363"/>
    </location>
</feature>
<evidence type="ECO:0000256" key="2">
    <source>
        <dbReference type="SAM" id="Phobius"/>
    </source>
</evidence>
<feature type="compositionally biased region" description="Polar residues" evidence="1">
    <location>
        <begin position="402"/>
        <end position="411"/>
    </location>
</feature>
<dbReference type="InterPro" id="IPR013087">
    <property type="entry name" value="Znf_C2H2_type"/>
</dbReference>
<reference evidence="5" key="1">
    <citation type="journal article" date="2020" name="Genome Biol.">
        <title>Gamete binning: chromosome-level and haplotype-resolved genome assembly enabled by high-throughput single-cell sequencing of gamete genomes.</title>
        <authorList>
            <person name="Campoy J.A."/>
            <person name="Sun H."/>
            <person name="Goel M."/>
            <person name="Jiao W.-B."/>
            <person name="Folz-Donahue K."/>
            <person name="Wang N."/>
            <person name="Rubio M."/>
            <person name="Liu C."/>
            <person name="Kukat C."/>
            <person name="Ruiz D."/>
            <person name="Huettel B."/>
            <person name="Schneeberger K."/>
        </authorList>
    </citation>
    <scope>NUCLEOTIDE SEQUENCE [LARGE SCALE GENOMIC DNA]</scope>
    <source>
        <strain evidence="5">cv. Rojo Pasion</strain>
    </source>
</reference>
<sequence>MEFNFRSLDKRSPPPLPSTLGYFPQHPHALRGSLFSFLLRLRNHNNKKKKTFFILISPLFFSLVFILLTNPIQFHLLLTFLHLSTATTQQTQTAAMIERQLEKEKIREEIMAAERRRFLEAEVRRELMLERDIAMRRAAAADGLAFDHHPRLLHHSLDHDRFATSLINNHNLIPLAKPGPILSGVKRKTPPTAGASELPPTGLKKKPKEIWSCAMCHVSARSQKVFNQHLNGKKHKANEARLRAQKLGKSSSSAPLSKQTAKFSEPEEVTESLDPSDGLYEKMQDACTSKEKKEELPMQKDQCREDLKIKDEVEMVQGPGRKGAVRKKKFKFWCEWCKVGAYSPKVMLAHMTGKKHIARRQEVTQSNVPIASSLASSVEASKEAEDVDAAKEAHEKIPTEIAMSSSGTNANGKAENADLTKEANNTAKIVVADTFDGE</sequence>